<dbReference type="PROSITE" id="PS51255">
    <property type="entry name" value="ADPK"/>
    <property type="match status" value="1"/>
</dbReference>
<keyword evidence="1" id="KW-0963">Cytoplasm</keyword>
<organism evidence="7 8">
    <name type="scientific">Candidatus Scatocola faecipullorum</name>
    <dbReference type="NCBI Taxonomy" id="2840917"/>
    <lineage>
        <taxon>Bacteria</taxon>
        <taxon>Pseudomonadati</taxon>
        <taxon>Pseudomonadota</taxon>
        <taxon>Alphaproteobacteria</taxon>
        <taxon>Rhodospirillales</taxon>
        <taxon>Rhodospirillaceae</taxon>
        <taxon>Rhodospirillaceae incertae sedis</taxon>
        <taxon>Candidatus Scatocola</taxon>
    </lineage>
</organism>
<evidence type="ECO:0000256" key="4">
    <source>
        <dbReference type="ARBA" id="ARBA00022777"/>
    </source>
</evidence>
<dbReference type="GO" id="GO:0016301">
    <property type="term" value="F:kinase activity"/>
    <property type="evidence" value="ECO:0007669"/>
    <property type="project" value="UniProtKB-KW"/>
</dbReference>
<evidence type="ECO:0000256" key="6">
    <source>
        <dbReference type="ARBA" id="ARBA00023152"/>
    </source>
</evidence>
<protein>
    <submittedName>
        <fullName evidence="7">ADP-dependent glucokinase/phosphofructokinase</fullName>
    </submittedName>
</protein>
<dbReference type="EMBL" id="DVNC01000021">
    <property type="protein sequence ID" value="HIU52926.1"/>
    <property type="molecule type" value="Genomic_DNA"/>
</dbReference>
<gene>
    <name evidence="7" type="ORF">IAD20_02475</name>
</gene>
<evidence type="ECO:0000313" key="7">
    <source>
        <dbReference type="EMBL" id="HIU52926.1"/>
    </source>
</evidence>
<evidence type="ECO:0000313" key="8">
    <source>
        <dbReference type="Proteomes" id="UP000824107"/>
    </source>
</evidence>
<dbReference type="GO" id="GO:0046872">
    <property type="term" value="F:metal ion binding"/>
    <property type="evidence" value="ECO:0007669"/>
    <property type="project" value="UniProtKB-KW"/>
</dbReference>
<dbReference type="AlphaFoldDB" id="A0A9D1SAG8"/>
<dbReference type="GO" id="GO:0016773">
    <property type="term" value="F:phosphotransferase activity, alcohol group as acceptor"/>
    <property type="evidence" value="ECO:0007669"/>
    <property type="project" value="InterPro"/>
</dbReference>
<dbReference type="Pfam" id="PF04587">
    <property type="entry name" value="ADP_PFK_GK"/>
    <property type="match status" value="1"/>
</dbReference>
<evidence type="ECO:0000256" key="3">
    <source>
        <dbReference type="ARBA" id="ARBA00022723"/>
    </source>
</evidence>
<keyword evidence="5" id="KW-0460">Magnesium</keyword>
<dbReference type="Gene3D" id="3.30.1110.20">
    <property type="match status" value="1"/>
</dbReference>
<dbReference type="InterPro" id="IPR029056">
    <property type="entry name" value="Ribokinase-like"/>
</dbReference>
<evidence type="ECO:0000256" key="1">
    <source>
        <dbReference type="ARBA" id="ARBA00022490"/>
    </source>
</evidence>
<accession>A0A9D1SAG8</accession>
<reference evidence="7" key="2">
    <citation type="journal article" date="2021" name="PeerJ">
        <title>Extensive microbial diversity within the chicken gut microbiome revealed by metagenomics and culture.</title>
        <authorList>
            <person name="Gilroy R."/>
            <person name="Ravi A."/>
            <person name="Getino M."/>
            <person name="Pursley I."/>
            <person name="Horton D.L."/>
            <person name="Alikhan N.F."/>
            <person name="Baker D."/>
            <person name="Gharbi K."/>
            <person name="Hall N."/>
            <person name="Watson M."/>
            <person name="Adriaenssens E.M."/>
            <person name="Foster-Nyarko E."/>
            <person name="Jarju S."/>
            <person name="Secka A."/>
            <person name="Antonio M."/>
            <person name="Oren A."/>
            <person name="Chaudhuri R.R."/>
            <person name="La Ragione R."/>
            <person name="Hildebrand F."/>
            <person name="Pallen M.J."/>
        </authorList>
    </citation>
    <scope>NUCLEOTIDE SEQUENCE</scope>
    <source>
        <strain evidence="7">ChiW3-316</strain>
    </source>
</reference>
<keyword evidence="4" id="KW-0418">Kinase</keyword>
<keyword evidence="3" id="KW-0479">Metal-binding</keyword>
<name>A0A9D1SAG8_9PROT</name>
<dbReference type="Gene3D" id="3.40.1190.20">
    <property type="match status" value="1"/>
</dbReference>
<reference evidence="7" key="1">
    <citation type="submission" date="2020-10" db="EMBL/GenBank/DDBJ databases">
        <authorList>
            <person name="Gilroy R."/>
        </authorList>
    </citation>
    <scope>NUCLEOTIDE SEQUENCE</scope>
    <source>
        <strain evidence="7">ChiW3-316</strain>
    </source>
</reference>
<comment type="caution">
    <text evidence="7">The sequence shown here is derived from an EMBL/GenBank/DDBJ whole genome shotgun (WGS) entry which is preliminary data.</text>
</comment>
<proteinExistence type="predicted"/>
<dbReference type="SUPFAM" id="SSF53613">
    <property type="entry name" value="Ribokinase-like"/>
    <property type="match status" value="1"/>
</dbReference>
<dbReference type="Proteomes" id="UP000824107">
    <property type="component" value="Unassembled WGS sequence"/>
</dbReference>
<dbReference type="PANTHER" id="PTHR21208">
    <property type="entry name" value="ADP-DEPENDENT GLUCOKINASE"/>
    <property type="match status" value="1"/>
</dbReference>
<keyword evidence="2" id="KW-0808">Transferase</keyword>
<dbReference type="InterPro" id="IPR007666">
    <property type="entry name" value="ADP_PFK/GK"/>
</dbReference>
<evidence type="ECO:0000256" key="2">
    <source>
        <dbReference type="ARBA" id="ARBA00022679"/>
    </source>
</evidence>
<evidence type="ECO:0000256" key="5">
    <source>
        <dbReference type="ARBA" id="ARBA00022842"/>
    </source>
</evidence>
<sequence length="465" mass="51351">MTNEELKKIWSEKFAVVPQVLENMKQVQAAATAFNTNVDAVVKISGAKIAELAAGLGMDLAELEDVRQTKLDSGKDVVKGIFKCFTKGIAEEWLTEDKQVYDWMVNNLGYDRLQMGGQGGIVANVLAVTGVNKVYAHANSLPKLQAQQFLELDNLVSFDEKGAEKPAYLINREVDIPLIHWIIEFDRNDTVHIGGKDFKCPKSNRFIATYDPLNLHLVMDRHFIDATGRRKMDYVVLSGFHALTEHNDGVRLQEGALPIIENWKKQGDIVHLEIASTQDIAVRKSIIKSIAPIVDSIGINEREAIDILEVSGCEKQAEACNARTNSVNMFEALMLIKKIIKAPRIQLHMFGLYMTLQDKGFKITPEANLRGMMLAATVAASKAGTGNINKKENLLWAHGEQVSDVGLKELSDLANHLHKPELTETGITEVDGFDLIALPTILVEKPLTLVGMGDTISSLSLIGSR</sequence>
<keyword evidence="6" id="KW-0324">Glycolysis</keyword>
<dbReference type="PANTHER" id="PTHR21208:SF1">
    <property type="entry name" value="ADP-DEPENDENT GLUCOKINASE"/>
    <property type="match status" value="1"/>
</dbReference>
<dbReference type="GO" id="GO:0006096">
    <property type="term" value="P:glycolytic process"/>
    <property type="evidence" value="ECO:0007669"/>
    <property type="project" value="UniProtKB-KW"/>
</dbReference>